<dbReference type="SUPFAM" id="SSF56281">
    <property type="entry name" value="Metallo-hydrolase/oxidoreductase"/>
    <property type="match status" value="1"/>
</dbReference>
<sequence>MSERSKSFVYDIWKYSYPLPGTPLTIRGHSRGSEKSCFYIPEIKTFFDAGMEAYYNPDYIFVTHCHSDHSFQLPMILTGLDRKGKPPPRIHAPKESRHLFQNFLRTTYELRKGTTKAKGHFRVTGLSPGQEVDLNKEGYFVRVYDMHHNVPTRGYGVCQRRKKLNPRLLGLPGNALKILKKGGVGINVYIEDKLVAYVLDTNIDCFSTSPELLKYKNVMVECTFFMDEKDEAADHHIHWCQLKPVIKNNPGVNFILIHFSMRYTWEEIDTFFSDQKEECPNITAWMN</sequence>
<evidence type="ECO:0000313" key="1">
    <source>
        <dbReference type="EMBL" id="QHU07060.1"/>
    </source>
</evidence>
<organism evidence="1">
    <name type="scientific">viral metagenome</name>
    <dbReference type="NCBI Taxonomy" id="1070528"/>
    <lineage>
        <taxon>unclassified sequences</taxon>
        <taxon>metagenomes</taxon>
        <taxon>organismal metagenomes</taxon>
    </lineage>
</organism>
<dbReference type="EMBL" id="MN740672">
    <property type="protein sequence ID" value="QHU07060.1"/>
    <property type="molecule type" value="Genomic_DNA"/>
</dbReference>
<reference evidence="1" key="1">
    <citation type="journal article" date="2020" name="Nature">
        <title>Giant virus diversity and host interactions through global metagenomics.</title>
        <authorList>
            <person name="Schulz F."/>
            <person name="Roux S."/>
            <person name="Paez-Espino D."/>
            <person name="Jungbluth S."/>
            <person name="Walsh D.A."/>
            <person name="Denef V.J."/>
            <person name="McMahon K.D."/>
            <person name="Konstantinidis K.T."/>
            <person name="Eloe-Fadrosh E.A."/>
            <person name="Kyrpides N.C."/>
            <person name="Woyke T."/>
        </authorList>
    </citation>
    <scope>NUCLEOTIDE SEQUENCE</scope>
    <source>
        <strain evidence="1">GVMAG-S-1038524-41</strain>
    </source>
</reference>
<dbReference type="PANTHER" id="PTHR46504:SF2">
    <property type="entry name" value="TRNASE Z TRZ1"/>
    <property type="match status" value="1"/>
</dbReference>
<proteinExistence type="predicted"/>
<dbReference type="InterPro" id="IPR036866">
    <property type="entry name" value="RibonucZ/Hydroxyglut_hydro"/>
</dbReference>
<dbReference type="PANTHER" id="PTHR46504">
    <property type="entry name" value="TRNASE Z TRZ1"/>
    <property type="match status" value="1"/>
</dbReference>
<accession>A0A6C0JQW4</accession>
<dbReference type="Gene3D" id="3.60.15.10">
    <property type="entry name" value="Ribonuclease Z/Hydroxyacylglutathione hydrolase-like"/>
    <property type="match status" value="1"/>
</dbReference>
<protein>
    <recommendedName>
        <fullName evidence="2">Metallo-beta-lactamase domain-containing protein</fullName>
    </recommendedName>
</protein>
<evidence type="ECO:0008006" key="2">
    <source>
        <dbReference type="Google" id="ProtNLM"/>
    </source>
</evidence>
<name>A0A6C0JQW4_9ZZZZ</name>
<dbReference type="AlphaFoldDB" id="A0A6C0JQW4"/>